<reference evidence="3 4" key="1">
    <citation type="submission" date="2018-07" db="EMBL/GenBank/DDBJ databases">
        <title>Genomic Encyclopedia of Type Strains, Phase IV (KMG-IV): sequencing the most valuable type-strain genomes for metagenomic binning, comparative biology and taxonomic classification.</title>
        <authorList>
            <person name="Goeker M."/>
        </authorList>
    </citation>
    <scope>NUCLEOTIDE SEQUENCE [LARGE SCALE GENOMIC DNA]</scope>
    <source>
        <strain evidence="3 4">DSM 4134</strain>
    </source>
</reference>
<dbReference type="AlphaFoldDB" id="A0A3D9L3P7"/>
<keyword evidence="1" id="KW-1133">Transmembrane helix</keyword>
<keyword evidence="3" id="KW-0675">Receptor</keyword>
<feature type="transmembrane region" description="Helical" evidence="1">
    <location>
        <begin position="182"/>
        <end position="202"/>
    </location>
</feature>
<dbReference type="InterPro" id="IPR024478">
    <property type="entry name" value="HlyB_4HB_MCP"/>
</dbReference>
<keyword evidence="1" id="KW-0472">Membrane</keyword>
<comment type="caution">
    <text evidence="3">The sequence shown here is derived from an EMBL/GenBank/DDBJ whole genome shotgun (WGS) entry which is preliminary data.</text>
</comment>
<keyword evidence="4" id="KW-1185">Reference proteome</keyword>
<keyword evidence="1" id="KW-0812">Transmembrane</keyword>
<accession>A0A3D9L3P7</accession>
<evidence type="ECO:0000313" key="3">
    <source>
        <dbReference type="EMBL" id="RED97913.1"/>
    </source>
</evidence>
<evidence type="ECO:0000256" key="1">
    <source>
        <dbReference type="SAM" id="Phobius"/>
    </source>
</evidence>
<dbReference type="RefSeq" id="WP_115868441.1">
    <property type="nucleotide sequence ID" value="NZ_QREG01000011.1"/>
</dbReference>
<proteinExistence type="predicted"/>
<gene>
    <name evidence="3" type="ORF">C7460_11154</name>
</gene>
<evidence type="ECO:0000313" key="4">
    <source>
        <dbReference type="Proteomes" id="UP000256779"/>
    </source>
</evidence>
<protein>
    <submittedName>
        <fullName evidence="3">Chemoreceptor-like protein with four helix bundle sensory module</fullName>
    </submittedName>
</protein>
<feature type="transmembrane region" description="Helical" evidence="1">
    <location>
        <begin position="16"/>
        <end position="33"/>
    </location>
</feature>
<dbReference type="OrthoDB" id="1438991at2"/>
<dbReference type="Proteomes" id="UP000256779">
    <property type="component" value="Unassembled WGS sequence"/>
</dbReference>
<name>A0A3D9L3P7_MARFU</name>
<sequence>MQPKTWKDILNQKRNTALTLVSVFILFLMTCVLNKVHLTQLEESLEAIYQDRLMANGYIYQLADLLHQKEALLVTADSYQAEQNLQLNDSIASLISSYEKTRLTKEEAQVFEALKKHLRIAEKLEAQNEAQPALVATIKTRYGNAQNALHQLSGIQLYEGKNVLKASNQTIASNRMTVQLEIGLLIILGLMIHFVVSSQWVVGKPMPQ</sequence>
<dbReference type="Pfam" id="PF12729">
    <property type="entry name" value="4HB_MCP_1"/>
    <property type="match status" value="1"/>
</dbReference>
<feature type="domain" description="Chemotaxis methyl-accepting receptor HlyB-like 4HB MCP" evidence="2">
    <location>
        <begin position="22"/>
        <end position="169"/>
    </location>
</feature>
<dbReference type="EMBL" id="QREG01000011">
    <property type="protein sequence ID" value="RED97913.1"/>
    <property type="molecule type" value="Genomic_DNA"/>
</dbReference>
<organism evidence="3 4">
    <name type="scientific">Marinoscillum furvescens DSM 4134</name>
    <dbReference type="NCBI Taxonomy" id="1122208"/>
    <lineage>
        <taxon>Bacteria</taxon>
        <taxon>Pseudomonadati</taxon>
        <taxon>Bacteroidota</taxon>
        <taxon>Cytophagia</taxon>
        <taxon>Cytophagales</taxon>
        <taxon>Reichenbachiellaceae</taxon>
        <taxon>Marinoscillum</taxon>
    </lineage>
</organism>
<evidence type="ECO:0000259" key="2">
    <source>
        <dbReference type="Pfam" id="PF12729"/>
    </source>
</evidence>